<dbReference type="CDD" id="cd18724">
    <property type="entry name" value="PIN_LabA-like"/>
    <property type="match status" value="1"/>
</dbReference>
<dbReference type="Gene3D" id="3.40.50.1010">
    <property type="entry name" value="5'-nuclease"/>
    <property type="match status" value="1"/>
</dbReference>
<dbReference type="PATRIC" id="fig|1608994.3.peg.3669"/>
<dbReference type="Proteomes" id="UP000036325">
    <property type="component" value="Unassembled WGS sequence"/>
</dbReference>
<sequence>MSLNVFWDNSNIWLVGKNYCSLKEPGHEREFRVHFKKLLMSVVDGRQMEFAFVGGSLPPNNDVLWSYFDNLGVKVEVQERGAIGGGEVAVDQAIQYSMLKRLIDADAPGTILLLTGDGNGHLDGEGFIPALKRAVKMGWNIEVASWDLGCNRHLRQYAEEHGVYRSLEPSYEHITFLAGGRNAL</sequence>
<protein>
    <submittedName>
        <fullName evidence="1">Uncharacterized protein</fullName>
    </submittedName>
</protein>
<proteinExistence type="predicted"/>
<dbReference type="RefSeq" id="WP_048365082.1">
    <property type="nucleotide sequence ID" value="NZ_JYLF01000005.1"/>
</dbReference>
<evidence type="ECO:0000313" key="1">
    <source>
        <dbReference type="EMBL" id="KMN13357.1"/>
    </source>
</evidence>
<dbReference type="AlphaFoldDB" id="A0A0J6IMR3"/>
<evidence type="ECO:0000313" key="2">
    <source>
        <dbReference type="Proteomes" id="UP000036325"/>
    </source>
</evidence>
<reference evidence="1 2" key="1">
    <citation type="submission" date="2015-02" db="EMBL/GenBank/DDBJ databases">
        <title>Pseudomonas helleri sp. nov. and Pseudomonas weihenstephanensis sp. nov., isolated from raw cows milk.</title>
        <authorList>
            <person name="von Neubeck M."/>
            <person name="Huptas C."/>
            <person name="Wenning M."/>
            <person name="Scherer S."/>
        </authorList>
    </citation>
    <scope>NUCLEOTIDE SEQUENCE [LARGE SCALE GENOMIC DNA]</scope>
    <source>
        <strain evidence="1 2">DSM 29166</strain>
    </source>
</reference>
<organism evidence="1 2">
    <name type="scientific">Pseudomonas weihenstephanensis</name>
    <dbReference type="NCBI Taxonomy" id="1608994"/>
    <lineage>
        <taxon>Bacteria</taxon>
        <taxon>Pseudomonadati</taxon>
        <taxon>Pseudomonadota</taxon>
        <taxon>Gammaproteobacteria</taxon>
        <taxon>Pseudomonadales</taxon>
        <taxon>Pseudomonadaceae</taxon>
        <taxon>Pseudomonas</taxon>
    </lineage>
</organism>
<name>A0A0J6IMR3_9PSED</name>
<dbReference type="STRING" id="1608994.TU86_14985"/>
<gene>
    <name evidence="1" type="ORF">TU86_14985</name>
</gene>
<accession>A0A0J6IMR3</accession>
<dbReference type="OrthoDB" id="9794137at2"/>
<comment type="caution">
    <text evidence="1">The sequence shown here is derived from an EMBL/GenBank/DDBJ whole genome shotgun (WGS) entry which is preliminary data.</text>
</comment>
<dbReference type="EMBL" id="JYLF01000005">
    <property type="protein sequence ID" value="KMN13357.1"/>
    <property type="molecule type" value="Genomic_DNA"/>
</dbReference>